<dbReference type="Gene3D" id="3.40.190.290">
    <property type="match status" value="1"/>
</dbReference>
<dbReference type="Gene3D" id="1.10.10.10">
    <property type="entry name" value="Winged helix-like DNA-binding domain superfamily/Winged helix DNA-binding domain"/>
    <property type="match status" value="1"/>
</dbReference>
<evidence type="ECO:0000256" key="1">
    <source>
        <dbReference type="ARBA" id="ARBA00009437"/>
    </source>
</evidence>
<evidence type="ECO:0000256" key="2">
    <source>
        <dbReference type="ARBA" id="ARBA00023015"/>
    </source>
</evidence>
<accession>A0A840YTH4</accession>
<dbReference type="Pfam" id="PF03466">
    <property type="entry name" value="LysR_substrate"/>
    <property type="match status" value="1"/>
</dbReference>
<dbReference type="RefSeq" id="WP_184091973.1">
    <property type="nucleotide sequence ID" value="NZ_JACIJF010000036.1"/>
</dbReference>
<sequence length="305" mass="32788">MKEQMALERLTGLLAFARAGSMGSYTAAARALRVSPSAVSKSVQRLEKQLGVPLFTRTTRSLTLTAEGRDLHERAVRLLRDAEEIEQAALSARSEPSGTLRIAASLPIGVHVIAPALPAFRRLHPKVSVDLRLSDRIVDIIDEGIDIAVRIGDLTDSRLLSRKLAPVALCCFASPAYLAERGTPLHPDELANHDTVILRYQSSGQPLRWPFRIGGRVVEIVPASAITADASEALVAILAAGGGIGMGATFVTAPYVARGELVPVLAEFAVERHNVTALWPESRRANPAVRAALDMLQGTFDQRVS</sequence>
<dbReference type="SUPFAM" id="SSF46785">
    <property type="entry name" value="Winged helix' DNA-binding domain"/>
    <property type="match status" value="1"/>
</dbReference>
<dbReference type="FunFam" id="1.10.10.10:FF:000001">
    <property type="entry name" value="LysR family transcriptional regulator"/>
    <property type="match status" value="1"/>
</dbReference>
<dbReference type="InterPro" id="IPR036390">
    <property type="entry name" value="WH_DNA-bd_sf"/>
</dbReference>
<evidence type="ECO:0000256" key="3">
    <source>
        <dbReference type="ARBA" id="ARBA00023125"/>
    </source>
</evidence>
<name>A0A840YTH4_9SPHN</name>
<feature type="domain" description="HTH lysR-type" evidence="5">
    <location>
        <begin position="23"/>
        <end position="65"/>
    </location>
</feature>
<comment type="caution">
    <text evidence="6">The sequence shown here is derived from an EMBL/GenBank/DDBJ whole genome shotgun (WGS) entry which is preliminary data.</text>
</comment>
<dbReference type="CDD" id="cd08422">
    <property type="entry name" value="PBP2_CrgA_like"/>
    <property type="match status" value="1"/>
</dbReference>
<dbReference type="InterPro" id="IPR000847">
    <property type="entry name" value="LysR_HTH_N"/>
</dbReference>
<gene>
    <name evidence="6" type="ORF">FHT02_004278</name>
</gene>
<dbReference type="SUPFAM" id="SSF53850">
    <property type="entry name" value="Periplasmic binding protein-like II"/>
    <property type="match status" value="1"/>
</dbReference>
<proteinExistence type="inferred from homology"/>
<reference evidence="6 7" key="1">
    <citation type="submission" date="2020-08" db="EMBL/GenBank/DDBJ databases">
        <title>Genomic Encyclopedia of Type Strains, Phase IV (KMG-IV): sequencing the most valuable type-strain genomes for metagenomic binning, comparative biology and taxonomic classification.</title>
        <authorList>
            <person name="Goeker M."/>
        </authorList>
    </citation>
    <scope>NUCLEOTIDE SEQUENCE [LARGE SCALE GENOMIC DNA]</scope>
    <source>
        <strain evidence="6 7">DSM 26736</strain>
    </source>
</reference>
<protein>
    <submittedName>
        <fullName evidence="6">DNA-binding transcriptional LysR family regulator</fullName>
    </submittedName>
</protein>
<dbReference type="Pfam" id="PF00126">
    <property type="entry name" value="HTH_1"/>
    <property type="match status" value="1"/>
</dbReference>
<dbReference type="PANTHER" id="PTHR30537:SF5">
    <property type="entry name" value="HTH-TYPE TRANSCRIPTIONAL ACTIVATOR TTDR-RELATED"/>
    <property type="match status" value="1"/>
</dbReference>
<organism evidence="6 7">
    <name type="scientific">Sphingomonas xinjiangensis</name>
    <dbReference type="NCBI Taxonomy" id="643568"/>
    <lineage>
        <taxon>Bacteria</taxon>
        <taxon>Pseudomonadati</taxon>
        <taxon>Pseudomonadota</taxon>
        <taxon>Alphaproteobacteria</taxon>
        <taxon>Sphingomonadales</taxon>
        <taxon>Sphingomonadaceae</taxon>
        <taxon>Sphingomonas</taxon>
    </lineage>
</organism>
<dbReference type="Proteomes" id="UP000527143">
    <property type="component" value="Unassembled WGS sequence"/>
</dbReference>
<dbReference type="PRINTS" id="PR00039">
    <property type="entry name" value="HTHLYSR"/>
</dbReference>
<dbReference type="GO" id="GO:0003677">
    <property type="term" value="F:DNA binding"/>
    <property type="evidence" value="ECO:0007669"/>
    <property type="project" value="UniProtKB-KW"/>
</dbReference>
<dbReference type="AlphaFoldDB" id="A0A840YTH4"/>
<dbReference type="PROSITE" id="PS50931">
    <property type="entry name" value="HTH_LYSR"/>
    <property type="match status" value="1"/>
</dbReference>
<evidence type="ECO:0000313" key="7">
    <source>
        <dbReference type="Proteomes" id="UP000527143"/>
    </source>
</evidence>
<keyword evidence="3 6" id="KW-0238">DNA-binding</keyword>
<evidence type="ECO:0000259" key="5">
    <source>
        <dbReference type="PROSITE" id="PS50931"/>
    </source>
</evidence>
<keyword evidence="2" id="KW-0805">Transcription regulation</keyword>
<dbReference type="InterPro" id="IPR005119">
    <property type="entry name" value="LysR_subst-bd"/>
</dbReference>
<dbReference type="InterPro" id="IPR036388">
    <property type="entry name" value="WH-like_DNA-bd_sf"/>
</dbReference>
<evidence type="ECO:0000256" key="4">
    <source>
        <dbReference type="ARBA" id="ARBA00023163"/>
    </source>
</evidence>
<keyword evidence="7" id="KW-1185">Reference proteome</keyword>
<dbReference type="EMBL" id="JACIJF010000036">
    <property type="protein sequence ID" value="MBB5713016.1"/>
    <property type="molecule type" value="Genomic_DNA"/>
</dbReference>
<dbReference type="PANTHER" id="PTHR30537">
    <property type="entry name" value="HTH-TYPE TRANSCRIPTIONAL REGULATOR"/>
    <property type="match status" value="1"/>
</dbReference>
<dbReference type="InterPro" id="IPR058163">
    <property type="entry name" value="LysR-type_TF_proteobact-type"/>
</dbReference>
<dbReference type="GO" id="GO:0003700">
    <property type="term" value="F:DNA-binding transcription factor activity"/>
    <property type="evidence" value="ECO:0007669"/>
    <property type="project" value="InterPro"/>
</dbReference>
<evidence type="ECO:0000313" key="6">
    <source>
        <dbReference type="EMBL" id="MBB5713016.1"/>
    </source>
</evidence>
<comment type="similarity">
    <text evidence="1">Belongs to the LysR transcriptional regulatory family.</text>
</comment>
<keyword evidence="4" id="KW-0804">Transcription</keyword>